<protein>
    <submittedName>
        <fullName evidence="1">Uncharacterized protein</fullName>
    </submittedName>
</protein>
<name>A0A222Z247_9CAUD</name>
<organism evidence="1 2">
    <name type="scientific">Streptomyces phage Paradiddles</name>
    <dbReference type="NCBI Taxonomy" id="2023993"/>
    <lineage>
        <taxon>Viruses</taxon>
        <taxon>Duplodnaviria</taxon>
        <taxon>Heunggongvirae</taxon>
        <taxon>Uroviricota</taxon>
        <taxon>Caudoviricetes</taxon>
        <taxon>Stanwilliamsviridae</taxon>
        <taxon>Boydwoodruffvirinae</taxon>
        <taxon>Samistivirus</taxon>
        <taxon>Samistivirus paradiddles</taxon>
    </lineage>
</organism>
<sequence>MAEPRRPRVDFTANERRTEINLLNDLKTAKRFKDVYPARLAEAEQNLAELYALVEARYRAEK</sequence>
<accession>A0A222Z247</accession>
<reference evidence="1 2" key="1">
    <citation type="submission" date="2017-06" db="EMBL/GenBank/DDBJ databases">
        <authorList>
            <person name="Calovich-Benne C.K."/>
            <person name="Green B.Y."/>
            <person name="Gonzales J.C."/>
            <person name="Martinez A.D."/>
            <person name="Suri N."/>
            <person name="Nayek S."/>
            <person name="Bhuiyan S."/>
            <person name="Hughes L.E."/>
            <person name="Garlena R.A."/>
            <person name="Russell D.A."/>
            <person name="Pope W.H."/>
            <person name="Jacobs-Sera D."/>
            <person name="Hendrix R.W."/>
            <person name="Hatfull G.F."/>
        </authorList>
    </citation>
    <scope>NUCLEOTIDE SEQUENCE [LARGE SCALE GENOMIC DNA]</scope>
</reference>
<evidence type="ECO:0000313" key="2">
    <source>
        <dbReference type="Proteomes" id="UP000221957"/>
    </source>
</evidence>
<dbReference type="EMBL" id="MF347637">
    <property type="protein sequence ID" value="ASR77655.1"/>
    <property type="molecule type" value="Genomic_DNA"/>
</dbReference>
<evidence type="ECO:0000313" key="1">
    <source>
        <dbReference type="EMBL" id="ASR77655.1"/>
    </source>
</evidence>
<gene>
    <name evidence="1" type="ORF">SEA_PARADIDDLES_227</name>
</gene>
<dbReference type="Proteomes" id="UP000221957">
    <property type="component" value="Segment"/>
</dbReference>
<keyword evidence="2" id="KW-1185">Reference proteome</keyword>
<proteinExistence type="predicted"/>